<dbReference type="PANTHER" id="PTHR16026:SF0">
    <property type="entry name" value="CARTILAGE ACIDIC PROTEIN 1"/>
    <property type="match status" value="1"/>
</dbReference>
<evidence type="ECO:0000259" key="4">
    <source>
        <dbReference type="Pfam" id="PF18962"/>
    </source>
</evidence>
<comment type="caution">
    <text evidence="5">The sequence shown here is derived from an EMBL/GenBank/DDBJ whole genome shotgun (WGS) entry which is preliminary data.</text>
</comment>
<dbReference type="NCBIfam" id="TIGR04183">
    <property type="entry name" value="Por_Secre_tail"/>
    <property type="match status" value="1"/>
</dbReference>
<dbReference type="InterPro" id="IPR028994">
    <property type="entry name" value="Integrin_alpha_N"/>
</dbReference>
<gene>
    <name evidence="5" type="ORF">DFQ05_2489</name>
</gene>
<evidence type="ECO:0000256" key="1">
    <source>
        <dbReference type="ARBA" id="ARBA00022729"/>
    </source>
</evidence>
<name>A0A4R1KKK8_9FLAO</name>
<evidence type="ECO:0000256" key="2">
    <source>
        <dbReference type="SAM" id="SignalP"/>
    </source>
</evidence>
<evidence type="ECO:0000259" key="3">
    <source>
        <dbReference type="Pfam" id="PF07593"/>
    </source>
</evidence>
<dbReference type="Pfam" id="PF18962">
    <property type="entry name" value="Por_Secre_tail"/>
    <property type="match status" value="1"/>
</dbReference>
<protein>
    <submittedName>
        <fullName evidence="5">Putative secreted protein (Por secretion system target)</fullName>
    </submittedName>
</protein>
<dbReference type="Pfam" id="PF07593">
    <property type="entry name" value="UnbV_ASPIC"/>
    <property type="match status" value="1"/>
</dbReference>
<feature type="domain" description="ASPIC/UnbV" evidence="3">
    <location>
        <begin position="423"/>
        <end position="489"/>
    </location>
</feature>
<organism evidence="5 6">
    <name type="scientific">Winogradskyella wandonensis</name>
    <dbReference type="NCBI Taxonomy" id="1442586"/>
    <lineage>
        <taxon>Bacteria</taxon>
        <taxon>Pseudomonadati</taxon>
        <taxon>Bacteroidota</taxon>
        <taxon>Flavobacteriia</taxon>
        <taxon>Flavobacteriales</taxon>
        <taxon>Flavobacteriaceae</taxon>
        <taxon>Winogradskyella</taxon>
    </lineage>
</organism>
<dbReference type="PANTHER" id="PTHR16026">
    <property type="entry name" value="CARTILAGE ACIDIC PROTEIN 1"/>
    <property type="match status" value="1"/>
</dbReference>
<dbReference type="EMBL" id="SMGI01000004">
    <property type="protein sequence ID" value="TCK65272.1"/>
    <property type="molecule type" value="Genomic_DNA"/>
</dbReference>
<reference evidence="5 6" key="1">
    <citation type="journal article" date="2015" name="Stand. Genomic Sci.">
        <title>Genomic Encyclopedia of Bacterial and Archaeal Type Strains, Phase III: the genomes of soil and plant-associated and newly described type strains.</title>
        <authorList>
            <person name="Whitman W.B."/>
            <person name="Woyke T."/>
            <person name="Klenk H.P."/>
            <person name="Zhou Y."/>
            <person name="Lilburn T.G."/>
            <person name="Beck B.J."/>
            <person name="De Vos P."/>
            <person name="Vandamme P."/>
            <person name="Eisen J.A."/>
            <person name="Garrity G."/>
            <person name="Hugenholtz P."/>
            <person name="Kyrpides N.C."/>
        </authorList>
    </citation>
    <scope>NUCLEOTIDE SEQUENCE [LARGE SCALE GENOMIC DNA]</scope>
    <source>
        <strain evidence="5 6">CECT 8445</strain>
    </source>
</reference>
<dbReference type="Proteomes" id="UP000295714">
    <property type="component" value="Unassembled WGS sequence"/>
</dbReference>
<proteinExistence type="predicted"/>
<dbReference type="InterPro" id="IPR013517">
    <property type="entry name" value="FG-GAP"/>
</dbReference>
<evidence type="ECO:0000313" key="5">
    <source>
        <dbReference type="EMBL" id="TCK65272.1"/>
    </source>
</evidence>
<evidence type="ECO:0000313" key="6">
    <source>
        <dbReference type="Proteomes" id="UP000295714"/>
    </source>
</evidence>
<dbReference type="InterPro" id="IPR027039">
    <property type="entry name" value="Crtac1"/>
</dbReference>
<accession>A0A4R1KKK8</accession>
<dbReference type="Pfam" id="PF13517">
    <property type="entry name" value="FG-GAP_3"/>
    <property type="match status" value="2"/>
</dbReference>
<feature type="signal peptide" evidence="2">
    <location>
        <begin position="1"/>
        <end position="20"/>
    </location>
</feature>
<dbReference type="SUPFAM" id="SSF69318">
    <property type="entry name" value="Integrin alpha N-terminal domain"/>
    <property type="match status" value="2"/>
</dbReference>
<feature type="domain" description="Secretion system C-terminal sorting" evidence="4">
    <location>
        <begin position="511"/>
        <end position="579"/>
    </location>
</feature>
<dbReference type="InterPro" id="IPR026444">
    <property type="entry name" value="Secre_tail"/>
</dbReference>
<feature type="chain" id="PRO_5020551451" evidence="2">
    <location>
        <begin position="21"/>
        <end position="581"/>
    </location>
</feature>
<dbReference type="AlphaFoldDB" id="A0A4R1KKK8"/>
<sequence length="581" mass="64297">MIRMRLIQILLFVTASSSFGQILFEDEASLRGLDITTPSDGNGLGISFVDYDNDGLDDLTIPSRGNQELKFYKNFGGFFVKQDLILPPITYPTRSISWVDYDNDGDKDLFVVSDSHGNRLFNRNSSGNFVDVTLSSGLFTDNVFTYSVSWGDIQNDGCLDLFFSNRTTNTLFPNFLFKNNCDGTFTNVSSLAGISSESRLTFGASFFDYNKDGFQDIYLINDKSFSNRLYKNNGDSTFTDVSALTGAGITADAMSVTIDDYNSDGFLDIYITNTDIIYADSNRIPGNILLKNVDGNHFEDVSAESSVDLFGWCWGANFLDADNDSDLDLYVSCLYVTPPSIDSYGFFENSNLNQFHLPSSIAFLQNNYNSYGCAVGDVNSDGKVDIAVINDSASIPNIWINKTLNDNNYLAIDLEGTAANKDGVGSLIEVTISGDRQYRYILNGEGYISQNSFIEYFGLGDASIVDELKITWLSGTVDIFYNIAANQTLNIVEGSSSTLSANGLSREFLHIYPNPAIDTTNISSYSIINTVILYNSFGQEVYSKEVNSKSIKLDLLDFMSGIYFLKISTDKSTIVKKIIKQ</sequence>
<dbReference type="Gene3D" id="2.130.10.130">
    <property type="entry name" value="Integrin alpha, N-terminal"/>
    <property type="match status" value="2"/>
</dbReference>
<keyword evidence="1 2" id="KW-0732">Signal</keyword>
<keyword evidence="6" id="KW-1185">Reference proteome</keyword>
<dbReference type="InterPro" id="IPR011519">
    <property type="entry name" value="UnbV_ASPIC"/>
</dbReference>